<comment type="subcellular location">
    <subcellularLocation>
        <location evidence="1">Cell membrane</location>
        <topology evidence="1">Multi-pass membrane protein</topology>
    </subcellularLocation>
</comment>
<feature type="transmembrane region" description="Helical" evidence="6">
    <location>
        <begin position="12"/>
        <end position="32"/>
    </location>
</feature>
<dbReference type="OrthoDB" id="128422at2"/>
<dbReference type="AlphaFoldDB" id="A0A0A5HY92"/>
<dbReference type="InterPro" id="IPR014108">
    <property type="entry name" value="Caa3-assmbl_CtaG"/>
</dbReference>
<dbReference type="RefSeq" id="WP_036832250.1">
    <property type="nucleotide sequence ID" value="NZ_AVPG01000002.1"/>
</dbReference>
<dbReference type="GO" id="GO:0005886">
    <property type="term" value="C:plasma membrane"/>
    <property type="evidence" value="ECO:0007669"/>
    <property type="project" value="UniProtKB-SubCell"/>
</dbReference>
<feature type="transmembrane region" description="Helical" evidence="6">
    <location>
        <begin position="184"/>
        <end position="206"/>
    </location>
</feature>
<evidence type="ECO:0000256" key="5">
    <source>
        <dbReference type="ARBA" id="ARBA00023136"/>
    </source>
</evidence>
<name>A0A0A5HY92_9BACI</name>
<evidence type="ECO:0000256" key="6">
    <source>
        <dbReference type="SAM" id="Phobius"/>
    </source>
</evidence>
<reference evidence="7 8" key="1">
    <citation type="submission" date="2013-08" db="EMBL/GenBank/DDBJ databases">
        <authorList>
            <person name="Huang J."/>
            <person name="Wang G."/>
        </authorList>
    </citation>
    <scope>NUCLEOTIDE SEQUENCE [LARGE SCALE GENOMIC DNA]</scope>
    <source>
        <strain evidence="7 8">JSM 072002</strain>
    </source>
</reference>
<feature type="transmembrane region" description="Helical" evidence="6">
    <location>
        <begin position="150"/>
        <end position="172"/>
    </location>
</feature>
<keyword evidence="8" id="KW-1185">Reference proteome</keyword>
<comment type="caution">
    <text evidence="7">The sequence shown here is derived from an EMBL/GenBank/DDBJ whole genome shotgun (WGS) entry which is preliminary data.</text>
</comment>
<dbReference type="Pfam" id="PF09678">
    <property type="entry name" value="Caa3_CtaG"/>
    <property type="match status" value="1"/>
</dbReference>
<keyword evidence="5 6" id="KW-0472">Membrane</keyword>
<dbReference type="eggNOG" id="COG3336">
    <property type="taxonomic scope" value="Bacteria"/>
</dbReference>
<sequence length="296" mass="33378">MWLEIQIFGFRALWSPFYALFVIALGVLYYLLTGPWRKKFGDVDRPTVSQQVTFYAGLVLLYIIKGSPIDLLSHIMFTAHMMQMALYYILFPTLIIKGIPEWMWRKLFSAPIIAPLLNLLTKPLISLLLFNGLFSLYHYPAVFDFAKTSVVAHAVITTGILFAAFIVWMPIFPPIKEKDTMSPVFKIGYVFANGVLLTPACALIIFSTEPLYSTYTDASAWMSALSLCVPGDVLGTLSLSGPQIFSPMPVLEDQQLGGIIMKVTQEVVYGIYIGMIFFPWFLKEQDKIDPLPEESN</sequence>
<organism evidence="7 8">
    <name type="scientific">Pontibacillus litoralis JSM 072002</name>
    <dbReference type="NCBI Taxonomy" id="1385512"/>
    <lineage>
        <taxon>Bacteria</taxon>
        <taxon>Bacillati</taxon>
        <taxon>Bacillota</taxon>
        <taxon>Bacilli</taxon>
        <taxon>Bacillales</taxon>
        <taxon>Bacillaceae</taxon>
        <taxon>Pontibacillus</taxon>
    </lineage>
</organism>
<evidence type="ECO:0000256" key="1">
    <source>
        <dbReference type="ARBA" id="ARBA00004651"/>
    </source>
</evidence>
<keyword evidence="4 6" id="KW-1133">Transmembrane helix</keyword>
<feature type="transmembrane region" description="Helical" evidence="6">
    <location>
        <begin position="75"/>
        <end position="96"/>
    </location>
</feature>
<dbReference type="Proteomes" id="UP000030401">
    <property type="component" value="Unassembled WGS sequence"/>
</dbReference>
<gene>
    <name evidence="7" type="ORF">N784_07860</name>
</gene>
<evidence type="ECO:0000256" key="4">
    <source>
        <dbReference type="ARBA" id="ARBA00022989"/>
    </source>
</evidence>
<keyword evidence="3 6" id="KW-0812">Transmembrane</keyword>
<feature type="transmembrane region" description="Helical" evidence="6">
    <location>
        <begin position="52"/>
        <end position="69"/>
    </location>
</feature>
<feature type="transmembrane region" description="Helical" evidence="6">
    <location>
        <begin position="218"/>
        <end position="239"/>
    </location>
</feature>
<evidence type="ECO:0000313" key="7">
    <source>
        <dbReference type="EMBL" id="KGX88577.1"/>
    </source>
</evidence>
<evidence type="ECO:0000313" key="8">
    <source>
        <dbReference type="Proteomes" id="UP000030401"/>
    </source>
</evidence>
<feature type="transmembrane region" description="Helical" evidence="6">
    <location>
        <begin position="259"/>
        <end position="282"/>
    </location>
</feature>
<dbReference type="NCBIfam" id="TIGR02737">
    <property type="entry name" value="caa3_CtaG"/>
    <property type="match status" value="1"/>
</dbReference>
<keyword evidence="2" id="KW-1003">Cell membrane</keyword>
<dbReference type="EMBL" id="AVPG01000002">
    <property type="protein sequence ID" value="KGX88577.1"/>
    <property type="molecule type" value="Genomic_DNA"/>
</dbReference>
<proteinExistence type="predicted"/>
<dbReference type="STRING" id="1385512.N784_07860"/>
<dbReference type="InterPro" id="IPR019108">
    <property type="entry name" value="Caa3_assmbl_CtaG-rel"/>
</dbReference>
<evidence type="ECO:0000256" key="3">
    <source>
        <dbReference type="ARBA" id="ARBA00022692"/>
    </source>
</evidence>
<accession>A0A0A5HY92</accession>
<protein>
    <submittedName>
        <fullName evidence="7">Cytochrome C oxidase assembly protein</fullName>
    </submittedName>
</protein>
<evidence type="ECO:0000256" key="2">
    <source>
        <dbReference type="ARBA" id="ARBA00022475"/>
    </source>
</evidence>